<keyword evidence="4" id="KW-0231">Viral genome packaging</keyword>
<dbReference type="InterPro" id="IPR035421">
    <property type="entry name" value="Terminase_6C"/>
</dbReference>
<keyword evidence="3" id="KW-0067">ATP-binding</keyword>
<evidence type="ECO:0000313" key="7">
    <source>
        <dbReference type="EMBL" id="CAB5229296.1"/>
    </source>
</evidence>
<proteinExistence type="predicted"/>
<dbReference type="EMBL" id="LR798400">
    <property type="protein sequence ID" value="CAB5229296.1"/>
    <property type="molecule type" value="Genomic_DNA"/>
</dbReference>
<dbReference type="EMBL" id="LR797418">
    <property type="protein sequence ID" value="CAB4214937.1"/>
    <property type="molecule type" value="Genomic_DNA"/>
</dbReference>
<accession>A0A6J5SK00</accession>
<dbReference type="Gene3D" id="3.30.420.280">
    <property type="match status" value="1"/>
</dbReference>
<dbReference type="InterPro" id="IPR027417">
    <property type="entry name" value="P-loop_NTPase"/>
</dbReference>
<dbReference type="Pfam" id="PF03237">
    <property type="entry name" value="Terminase_6N"/>
    <property type="match status" value="1"/>
</dbReference>
<organism evidence="6">
    <name type="scientific">uncultured Caudovirales phage</name>
    <dbReference type="NCBI Taxonomy" id="2100421"/>
    <lineage>
        <taxon>Viruses</taxon>
        <taxon>Duplodnaviria</taxon>
        <taxon>Heunggongvirae</taxon>
        <taxon>Uroviricota</taxon>
        <taxon>Caudoviricetes</taxon>
        <taxon>Peduoviridae</taxon>
        <taxon>Maltschvirus</taxon>
        <taxon>Maltschvirus maltsch</taxon>
    </lineage>
</organism>
<dbReference type="Pfam" id="PF17289">
    <property type="entry name" value="Terminase_6C"/>
    <property type="match status" value="1"/>
</dbReference>
<feature type="domain" description="Terminase large subunit gp17-like C-terminal" evidence="5">
    <location>
        <begin position="250"/>
        <end position="376"/>
    </location>
</feature>
<evidence type="ECO:0000313" key="6">
    <source>
        <dbReference type="EMBL" id="CAB4214937.1"/>
    </source>
</evidence>
<keyword evidence="2" id="KW-0547">Nucleotide-binding</keyword>
<dbReference type="Gene3D" id="3.40.50.300">
    <property type="entry name" value="P-loop containing nucleotide triphosphate hydrolases"/>
    <property type="match status" value="1"/>
</dbReference>
<evidence type="ECO:0000256" key="1">
    <source>
        <dbReference type="ARBA" id="ARBA00022612"/>
    </source>
</evidence>
<gene>
    <name evidence="6" type="ORF">UFOVP1469_24</name>
    <name evidence="7" type="ORF">UFOVP1556_28</name>
</gene>
<dbReference type="GO" id="GO:0005524">
    <property type="term" value="F:ATP binding"/>
    <property type="evidence" value="ECO:0007669"/>
    <property type="project" value="UniProtKB-KW"/>
</dbReference>
<keyword evidence="1" id="KW-1188">Viral release from host cell</keyword>
<reference evidence="6" key="1">
    <citation type="submission" date="2020-05" db="EMBL/GenBank/DDBJ databases">
        <authorList>
            <person name="Chiriac C."/>
            <person name="Salcher M."/>
            <person name="Ghai R."/>
            <person name="Kavagutti S V."/>
        </authorList>
    </citation>
    <scope>NUCLEOTIDE SEQUENCE</scope>
</reference>
<name>A0A6J5SK00_9CAUD</name>
<evidence type="ECO:0000256" key="3">
    <source>
        <dbReference type="ARBA" id="ARBA00022840"/>
    </source>
</evidence>
<protein>
    <submittedName>
        <fullName evidence="6">Terminase-like family</fullName>
    </submittedName>
</protein>
<sequence length="445" mass="50415">MSIVKVEIPYAPRKAFMPFHNRTHRWACLVAHRRAGKTVAAINDMIRAAFTSRDSMPLYGYVAPYRSQAKSVVWDYLKHYSRPISKEANEAELTVTLLNNSKIRLFGADNADAMRGLGFSGVYLDEFGDFKPSVWGNVVRPALSDKQGWCVFGGTPKGKNQFYDIRQTAARQTADWFLLELPASKSGLLPATELDAARSQLSKDQFDQEYECSFEAAILGAFYGTEMREATEEGRICQVDYQPEVPVHTAWDLGYRDDTAIWFYQVIRGEIHVIDYYAVSGANIAELAAVVNGKPYKYGKHYLPHDARAKTLAAQGKSIIEQMAEYLGINNMAIVPDLSVQDGIQAVRQMLPNTWFHVEHCAEGIEALRQYQREYDEDKKAFRQTPRHDWCSHPADAMRMLAIAWRAEPTVKPPDVVKPLMVGPDNKVTLNDMWATMKTTRSKRL</sequence>
<evidence type="ECO:0000259" key="5">
    <source>
        <dbReference type="Pfam" id="PF17289"/>
    </source>
</evidence>
<evidence type="ECO:0000256" key="2">
    <source>
        <dbReference type="ARBA" id="ARBA00022741"/>
    </source>
</evidence>
<evidence type="ECO:0000256" key="4">
    <source>
        <dbReference type="ARBA" id="ARBA00023219"/>
    </source>
</evidence>